<evidence type="ECO:0000256" key="2">
    <source>
        <dbReference type="ARBA" id="ARBA00023315"/>
    </source>
</evidence>
<keyword evidence="2" id="KW-0012">Acyltransferase</keyword>
<protein>
    <submittedName>
        <fullName evidence="4">Ribosomal-protein-alanine N-acetyltransferase</fullName>
    </submittedName>
</protein>
<dbReference type="InterPro" id="IPR000182">
    <property type="entry name" value="GNAT_dom"/>
</dbReference>
<dbReference type="InterPro" id="IPR006464">
    <property type="entry name" value="AcTrfase_RimI/Ard1"/>
</dbReference>
<evidence type="ECO:0000256" key="1">
    <source>
        <dbReference type="ARBA" id="ARBA00022679"/>
    </source>
</evidence>
<organism evidence="4 5">
    <name type="scientific">Parahaliea maris</name>
    <dbReference type="NCBI Taxonomy" id="2716870"/>
    <lineage>
        <taxon>Bacteria</taxon>
        <taxon>Pseudomonadati</taxon>
        <taxon>Pseudomonadota</taxon>
        <taxon>Gammaproteobacteria</taxon>
        <taxon>Cellvibrionales</taxon>
        <taxon>Halieaceae</taxon>
        <taxon>Parahaliea</taxon>
    </lineage>
</organism>
<dbReference type="InterPro" id="IPR050832">
    <property type="entry name" value="Bact_Acetyltransf"/>
</dbReference>
<dbReference type="InterPro" id="IPR016181">
    <property type="entry name" value="Acyl_CoA_acyltransferase"/>
</dbReference>
<dbReference type="Proteomes" id="UP000321039">
    <property type="component" value="Unassembled WGS sequence"/>
</dbReference>
<dbReference type="SUPFAM" id="SSF55729">
    <property type="entry name" value="Acyl-CoA N-acyltransferases (Nat)"/>
    <property type="match status" value="1"/>
</dbReference>
<name>A0A5C8ZUN9_9GAMM</name>
<keyword evidence="5" id="KW-1185">Reference proteome</keyword>
<dbReference type="CDD" id="cd04301">
    <property type="entry name" value="NAT_SF"/>
    <property type="match status" value="1"/>
</dbReference>
<dbReference type="Gene3D" id="3.40.630.30">
    <property type="match status" value="1"/>
</dbReference>
<dbReference type="PROSITE" id="PS51186">
    <property type="entry name" value="GNAT"/>
    <property type="match status" value="1"/>
</dbReference>
<evidence type="ECO:0000313" key="4">
    <source>
        <dbReference type="EMBL" id="TXS92176.1"/>
    </source>
</evidence>
<comment type="caution">
    <text evidence="4">The sequence shown here is derived from an EMBL/GenBank/DDBJ whole genome shotgun (WGS) entry which is preliminary data.</text>
</comment>
<evidence type="ECO:0000259" key="3">
    <source>
        <dbReference type="PROSITE" id="PS51186"/>
    </source>
</evidence>
<accession>A0A5C8ZUN9</accession>
<dbReference type="PANTHER" id="PTHR43877">
    <property type="entry name" value="AMINOALKYLPHOSPHONATE N-ACETYLTRANSFERASE-RELATED-RELATED"/>
    <property type="match status" value="1"/>
</dbReference>
<evidence type="ECO:0000313" key="5">
    <source>
        <dbReference type="Proteomes" id="UP000321039"/>
    </source>
</evidence>
<keyword evidence="1 4" id="KW-0808">Transferase</keyword>
<dbReference type="NCBIfam" id="TIGR01575">
    <property type="entry name" value="rimI"/>
    <property type="match status" value="1"/>
</dbReference>
<proteinExistence type="predicted"/>
<reference evidence="4 5" key="1">
    <citation type="submission" date="2019-08" db="EMBL/GenBank/DDBJ databases">
        <title>Parahaliea maris sp. nov., isolated from the surface seawater.</title>
        <authorList>
            <person name="Liu Y."/>
        </authorList>
    </citation>
    <scope>NUCLEOTIDE SEQUENCE [LARGE SCALE GENOMIC DNA]</scope>
    <source>
        <strain evidence="4 5">HSLHS9</strain>
    </source>
</reference>
<dbReference type="EMBL" id="VRZA01000005">
    <property type="protein sequence ID" value="TXS92176.1"/>
    <property type="molecule type" value="Genomic_DNA"/>
</dbReference>
<dbReference type="Pfam" id="PF00583">
    <property type="entry name" value="Acetyltransf_1"/>
    <property type="match status" value="1"/>
</dbReference>
<gene>
    <name evidence="4" type="primary">rimI</name>
    <name evidence="4" type="ORF">FV139_15805</name>
</gene>
<dbReference type="AlphaFoldDB" id="A0A5C8ZUN9"/>
<sequence>MGSNPPVAEHQNGVTVQLRRAVPADVPAMADIDAAVSPSPWTTAQFLEAVVGEEGRDYTLVADIAGVVSGFVVCQCVVGELSVHNVAVAPGAQRQGLASSLLRRAIAEAGKEAQRCLLEVRASNAPALALYRRLGFGEDGRRPNYYPCAGGREDAVLMSLESGAERERA</sequence>
<dbReference type="GO" id="GO:0008080">
    <property type="term" value="F:N-acetyltransferase activity"/>
    <property type="evidence" value="ECO:0007669"/>
    <property type="project" value="InterPro"/>
</dbReference>
<feature type="domain" description="N-acetyltransferase" evidence="3">
    <location>
        <begin position="16"/>
        <end position="163"/>
    </location>
</feature>